<dbReference type="AlphaFoldDB" id="A0A7S2HH71"/>
<proteinExistence type="predicted"/>
<name>A0A7S2HH71_9STRA</name>
<accession>A0A7S2HH71</accession>
<evidence type="ECO:0000313" key="1">
    <source>
        <dbReference type="EMBL" id="CAD9490605.1"/>
    </source>
</evidence>
<reference evidence="1" key="1">
    <citation type="submission" date="2021-01" db="EMBL/GenBank/DDBJ databases">
        <authorList>
            <person name="Corre E."/>
            <person name="Pelletier E."/>
            <person name="Niang G."/>
            <person name="Scheremetjew M."/>
            <person name="Finn R."/>
            <person name="Kale V."/>
            <person name="Holt S."/>
            <person name="Cochrane G."/>
            <person name="Meng A."/>
            <person name="Brown T."/>
            <person name="Cohen L."/>
        </authorList>
    </citation>
    <scope>NUCLEOTIDE SEQUENCE</scope>
    <source>
        <strain evidence="1">CCMP826</strain>
    </source>
</reference>
<protein>
    <submittedName>
        <fullName evidence="1">Uncharacterized protein</fullName>
    </submittedName>
</protein>
<sequence length="103" mass="12288">MRYTTVLNVWWITSTSFNPSLLHIINLLIIPSQIKKSVLEILCFPFSIFINKVQHKHAIPVEVQVRTWKIVKAVITRFHLVRAYFCPHDFVVFILYKERTIFM</sequence>
<gene>
    <name evidence="1" type="ORF">HTAM1171_LOCUS5558</name>
</gene>
<organism evidence="1">
    <name type="scientific">Helicotheca tamesis</name>
    <dbReference type="NCBI Taxonomy" id="374047"/>
    <lineage>
        <taxon>Eukaryota</taxon>
        <taxon>Sar</taxon>
        <taxon>Stramenopiles</taxon>
        <taxon>Ochrophyta</taxon>
        <taxon>Bacillariophyta</taxon>
        <taxon>Mediophyceae</taxon>
        <taxon>Lithodesmiophycidae</taxon>
        <taxon>Lithodesmiales</taxon>
        <taxon>Lithodesmiaceae</taxon>
        <taxon>Helicotheca</taxon>
    </lineage>
</organism>
<dbReference type="EMBL" id="HBGV01009001">
    <property type="protein sequence ID" value="CAD9490605.1"/>
    <property type="molecule type" value="Transcribed_RNA"/>
</dbReference>